<feature type="compositionally biased region" description="Polar residues" evidence="1">
    <location>
        <begin position="1"/>
        <end position="20"/>
    </location>
</feature>
<gene>
    <name evidence="2" type="ORF">ACFYZM_26095</name>
</gene>
<keyword evidence="3" id="KW-1185">Reference proteome</keyword>
<reference evidence="2 3" key="1">
    <citation type="submission" date="2024-10" db="EMBL/GenBank/DDBJ databases">
        <title>The Natural Products Discovery Center: Release of the First 8490 Sequenced Strains for Exploring Actinobacteria Biosynthetic Diversity.</title>
        <authorList>
            <person name="Kalkreuter E."/>
            <person name="Kautsar S.A."/>
            <person name="Yang D."/>
            <person name="Bader C.D."/>
            <person name="Teijaro C.N."/>
            <person name="Fluegel L."/>
            <person name="Davis C.M."/>
            <person name="Simpson J.R."/>
            <person name="Lauterbach L."/>
            <person name="Steele A.D."/>
            <person name="Gui C."/>
            <person name="Meng S."/>
            <person name="Li G."/>
            <person name="Viehrig K."/>
            <person name="Ye F."/>
            <person name="Su P."/>
            <person name="Kiefer A.F."/>
            <person name="Nichols A."/>
            <person name="Cepeda A.J."/>
            <person name="Yan W."/>
            <person name="Fan B."/>
            <person name="Jiang Y."/>
            <person name="Adhikari A."/>
            <person name="Zheng C.-J."/>
            <person name="Schuster L."/>
            <person name="Cowan T.M."/>
            <person name="Smanski M.J."/>
            <person name="Chevrette M.G."/>
            <person name="De Carvalho L.P.S."/>
            <person name="Shen B."/>
        </authorList>
    </citation>
    <scope>NUCLEOTIDE SEQUENCE [LARGE SCALE GENOMIC DNA]</scope>
    <source>
        <strain evidence="2 3">NPDC001650</strain>
    </source>
</reference>
<feature type="region of interest" description="Disordered" evidence="1">
    <location>
        <begin position="1"/>
        <end position="65"/>
    </location>
</feature>
<evidence type="ECO:0000256" key="1">
    <source>
        <dbReference type="SAM" id="MobiDB-lite"/>
    </source>
</evidence>
<evidence type="ECO:0000313" key="2">
    <source>
        <dbReference type="EMBL" id="MFF4219719.1"/>
    </source>
</evidence>
<proteinExistence type="predicted"/>
<sequence length="137" mass="14885">MPLHTATPSVDQLNRGTGRQQLEAAAREASLAKLPMEATGPLAAEGTKDKKPSVIPASPTNRQRSVAAEISYPEPDHYLTANECKRNLVSSGRNFYIDSRFAMCTGTKVIQEFTGRRGETSGTASFLLLIRGIHRQA</sequence>
<accession>A0ABW6U7Z3</accession>
<evidence type="ECO:0000313" key="3">
    <source>
        <dbReference type="Proteomes" id="UP001602123"/>
    </source>
</evidence>
<dbReference type="RefSeq" id="WP_388631591.1">
    <property type="nucleotide sequence ID" value="NZ_JBIAUT010000011.1"/>
</dbReference>
<comment type="caution">
    <text evidence="2">The sequence shown here is derived from an EMBL/GenBank/DDBJ whole genome shotgun (WGS) entry which is preliminary data.</text>
</comment>
<name>A0ABW6U7Z3_9ACTN</name>
<protein>
    <submittedName>
        <fullName evidence="2">Uncharacterized protein</fullName>
    </submittedName>
</protein>
<organism evidence="2 3">
    <name type="scientific">Streptomyces nondiastaticus</name>
    <dbReference type="NCBI Taxonomy" id="3154512"/>
    <lineage>
        <taxon>Bacteria</taxon>
        <taxon>Bacillati</taxon>
        <taxon>Actinomycetota</taxon>
        <taxon>Actinomycetes</taxon>
        <taxon>Kitasatosporales</taxon>
        <taxon>Streptomycetaceae</taxon>
        <taxon>Streptomyces</taxon>
    </lineage>
</organism>
<dbReference type="EMBL" id="JBIAUT010000011">
    <property type="protein sequence ID" value="MFF4219719.1"/>
    <property type="molecule type" value="Genomic_DNA"/>
</dbReference>
<dbReference type="Proteomes" id="UP001602123">
    <property type="component" value="Unassembled WGS sequence"/>
</dbReference>